<dbReference type="PROSITE" id="PS50848">
    <property type="entry name" value="START"/>
    <property type="match status" value="1"/>
</dbReference>
<dbReference type="PANTHER" id="PTHR45950">
    <property type="entry name" value="HOMEOBOX-LEUCINE ZIPPER PROTEIN ATHB-14"/>
    <property type="match status" value="1"/>
</dbReference>
<gene>
    <name evidence="2" type="ORF">C1H46_044498</name>
</gene>
<name>A0A540K6Y2_MALBA</name>
<evidence type="ECO:0000313" key="2">
    <source>
        <dbReference type="EMBL" id="TQD69970.1"/>
    </source>
</evidence>
<feature type="domain" description="START" evidence="1">
    <location>
        <begin position="1"/>
        <end position="57"/>
    </location>
</feature>
<reference evidence="2 3" key="1">
    <citation type="journal article" date="2019" name="G3 (Bethesda)">
        <title>Sequencing of a Wild Apple (Malus baccata) Genome Unravels the Differences Between Cultivated and Wild Apple Species Regarding Disease Resistance and Cold Tolerance.</title>
        <authorList>
            <person name="Chen X."/>
        </authorList>
    </citation>
    <scope>NUCLEOTIDE SEQUENCE [LARGE SCALE GENOMIC DNA]</scope>
    <source>
        <strain evidence="3">cv. Shandingzi</strain>
        <tissue evidence="2">Leaves</tissue>
    </source>
</reference>
<dbReference type="GO" id="GO:0008289">
    <property type="term" value="F:lipid binding"/>
    <property type="evidence" value="ECO:0007669"/>
    <property type="project" value="InterPro"/>
</dbReference>
<proteinExistence type="predicted"/>
<protein>
    <recommendedName>
        <fullName evidence="1">START domain-containing protein</fullName>
    </recommendedName>
</protein>
<dbReference type="InterPro" id="IPR023393">
    <property type="entry name" value="START-like_dom_sf"/>
</dbReference>
<dbReference type="InterPro" id="IPR002913">
    <property type="entry name" value="START_lipid-bd_dom"/>
</dbReference>
<sequence length="57" mass="6566">MPPVQNFVRAEMLSSGYLIRPCEGGGLILHIVDHMDLELCRAVWLLYMEAMSFPWLD</sequence>
<dbReference type="PANTHER" id="PTHR45950:SF1">
    <property type="entry name" value="HOMEOBOX-LEUCINE ZIPPER PROTEIN ATHB-15"/>
    <property type="match status" value="1"/>
</dbReference>
<dbReference type="GO" id="GO:0003700">
    <property type="term" value="F:DNA-binding transcription factor activity"/>
    <property type="evidence" value="ECO:0007669"/>
    <property type="project" value="InterPro"/>
</dbReference>
<accession>A0A540K6Y2</accession>
<dbReference type="Pfam" id="PF01852">
    <property type="entry name" value="START"/>
    <property type="match status" value="1"/>
</dbReference>
<dbReference type="EMBL" id="VIEB01002195">
    <property type="protein sequence ID" value="TQD69970.1"/>
    <property type="molecule type" value="Genomic_DNA"/>
</dbReference>
<evidence type="ECO:0000313" key="3">
    <source>
        <dbReference type="Proteomes" id="UP000315295"/>
    </source>
</evidence>
<dbReference type="STRING" id="106549.A0A540K6Y2"/>
<comment type="caution">
    <text evidence="2">The sequence shown here is derived from an EMBL/GenBank/DDBJ whole genome shotgun (WGS) entry which is preliminary data.</text>
</comment>
<organism evidence="2 3">
    <name type="scientific">Malus baccata</name>
    <name type="common">Siberian crab apple</name>
    <name type="synonym">Pyrus baccata</name>
    <dbReference type="NCBI Taxonomy" id="106549"/>
    <lineage>
        <taxon>Eukaryota</taxon>
        <taxon>Viridiplantae</taxon>
        <taxon>Streptophyta</taxon>
        <taxon>Embryophyta</taxon>
        <taxon>Tracheophyta</taxon>
        <taxon>Spermatophyta</taxon>
        <taxon>Magnoliopsida</taxon>
        <taxon>eudicotyledons</taxon>
        <taxon>Gunneridae</taxon>
        <taxon>Pentapetalae</taxon>
        <taxon>rosids</taxon>
        <taxon>fabids</taxon>
        <taxon>Rosales</taxon>
        <taxon>Rosaceae</taxon>
        <taxon>Amygdaloideae</taxon>
        <taxon>Maleae</taxon>
        <taxon>Malus</taxon>
    </lineage>
</organism>
<dbReference type="SUPFAM" id="SSF55961">
    <property type="entry name" value="Bet v1-like"/>
    <property type="match status" value="1"/>
</dbReference>
<dbReference type="Proteomes" id="UP000315295">
    <property type="component" value="Unassembled WGS sequence"/>
</dbReference>
<evidence type="ECO:0000259" key="1">
    <source>
        <dbReference type="PROSITE" id="PS50848"/>
    </source>
</evidence>
<dbReference type="AlphaFoldDB" id="A0A540K6Y2"/>
<keyword evidence="3" id="KW-1185">Reference proteome</keyword>
<dbReference type="Gene3D" id="3.30.530.20">
    <property type="match status" value="1"/>
</dbReference>
<dbReference type="InterPro" id="IPR044830">
    <property type="entry name" value="HD-Zip_III"/>
</dbReference>